<dbReference type="InterPro" id="IPR016653">
    <property type="entry name" value="TRM10/TRM10A"/>
</dbReference>
<feature type="domain" description="SAM-dependent MTase TRM10-type" evidence="7">
    <location>
        <begin position="262"/>
        <end position="357"/>
    </location>
</feature>
<evidence type="ECO:0000256" key="4">
    <source>
        <dbReference type="ARBA" id="ARBA00022691"/>
    </source>
</evidence>
<feature type="region of interest" description="Disordered" evidence="6">
    <location>
        <begin position="1"/>
        <end position="20"/>
    </location>
</feature>
<evidence type="ECO:0000256" key="6">
    <source>
        <dbReference type="SAM" id="MobiDB-lite"/>
    </source>
</evidence>
<keyword evidence="4" id="KW-0949">S-adenosyl-L-methionine</keyword>
<proteinExistence type="predicted"/>
<dbReference type="PANTHER" id="PTHR13563:SF13">
    <property type="entry name" value="TRNA METHYLTRANSFERASE 10 HOMOLOG A"/>
    <property type="match status" value="1"/>
</dbReference>
<organism evidence="8 9">
    <name type="scientific">Cordylochernes scorpioides</name>
    <dbReference type="NCBI Taxonomy" id="51811"/>
    <lineage>
        <taxon>Eukaryota</taxon>
        <taxon>Metazoa</taxon>
        <taxon>Ecdysozoa</taxon>
        <taxon>Arthropoda</taxon>
        <taxon>Chelicerata</taxon>
        <taxon>Arachnida</taxon>
        <taxon>Pseudoscorpiones</taxon>
        <taxon>Cheliferoidea</taxon>
        <taxon>Chernetidae</taxon>
        <taxon>Cordylochernes</taxon>
    </lineage>
</organism>
<protein>
    <recommendedName>
        <fullName evidence="1">tRNA (guanine(9)-N(1))-methyltransferase</fullName>
        <ecNumber evidence="1">2.1.1.221</ecNumber>
    </recommendedName>
</protein>
<evidence type="ECO:0000256" key="5">
    <source>
        <dbReference type="ARBA" id="ARBA00048434"/>
    </source>
</evidence>
<keyword evidence="2" id="KW-0489">Methyltransferase</keyword>
<dbReference type="PANTHER" id="PTHR13563">
    <property type="entry name" value="TRNA (GUANINE-9-) METHYLTRANSFERASE"/>
    <property type="match status" value="1"/>
</dbReference>
<keyword evidence="9" id="KW-1185">Reference proteome</keyword>
<evidence type="ECO:0000256" key="1">
    <source>
        <dbReference type="ARBA" id="ARBA00012797"/>
    </source>
</evidence>
<accession>A0ABY6L111</accession>
<comment type="catalytic activity">
    <reaction evidence="5">
        <text>guanosine(9) in tRNA + S-adenosyl-L-methionine = N(1)-methylguanosine(9) in tRNA + S-adenosyl-L-homocysteine + H(+)</text>
        <dbReference type="Rhea" id="RHEA:43156"/>
        <dbReference type="Rhea" id="RHEA-COMP:10367"/>
        <dbReference type="Rhea" id="RHEA-COMP:10368"/>
        <dbReference type="ChEBI" id="CHEBI:15378"/>
        <dbReference type="ChEBI" id="CHEBI:57856"/>
        <dbReference type="ChEBI" id="CHEBI:59789"/>
        <dbReference type="ChEBI" id="CHEBI:73542"/>
        <dbReference type="ChEBI" id="CHEBI:74269"/>
        <dbReference type="EC" id="2.1.1.221"/>
    </reaction>
</comment>
<evidence type="ECO:0000313" key="8">
    <source>
        <dbReference type="EMBL" id="UYV74819.1"/>
    </source>
</evidence>
<dbReference type="PROSITE" id="PS51675">
    <property type="entry name" value="SAM_MT_TRM10"/>
    <property type="match status" value="2"/>
</dbReference>
<evidence type="ECO:0000313" key="9">
    <source>
        <dbReference type="Proteomes" id="UP001235939"/>
    </source>
</evidence>
<reference evidence="8 9" key="1">
    <citation type="submission" date="2022-01" db="EMBL/GenBank/DDBJ databases">
        <title>A chromosomal length assembly of Cordylochernes scorpioides.</title>
        <authorList>
            <person name="Zeh D."/>
            <person name="Zeh J."/>
        </authorList>
    </citation>
    <scope>NUCLEOTIDE SEQUENCE [LARGE SCALE GENOMIC DNA]</scope>
    <source>
        <strain evidence="8">IN4F17</strain>
        <tissue evidence="8">Whole Body</tissue>
    </source>
</reference>
<dbReference type="InterPro" id="IPR028564">
    <property type="entry name" value="MT_TRM10-typ"/>
</dbReference>
<dbReference type="EC" id="2.1.1.221" evidence="1"/>
<evidence type="ECO:0000259" key="7">
    <source>
        <dbReference type="PROSITE" id="PS51675"/>
    </source>
</evidence>
<dbReference type="PIRSF" id="PIRSF016323">
    <property type="entry name" value="tRNA_m1G_mtfrase_met"/>
    <property type="match status" value="1"/>
</dbReference>
<dbReference type="EMBL" id="CP092874">
    <property type="protein sequence ID" value="UYV74819.1"/>
    <property type="molecule type" value="Genomic_DNA"/>
</dbReference>
<evidence type="ECO:0000256" key="2">
    <source>
        <dbReference type="ARBA" id="ARBA00022603"/>
    </source>
</evidence>
<feature type="domain" description="SAM-dependent MTase TRM10-type" evidence="7">
    <location>
        <begin position="69"/>
        <end position="262"/>
    </location>
</feature>
<dbReference type="InterPro" id="IPR007356">
    <property type="entry name" value="tRNA_m1G_MeTrfase_euk"/>
</dbReference>
<dbReference type="Gene3D" id="3.40.1280.30">
    <property type="match status" value="2"/>
</dbReference>
<name>A0ABY6L111_9ARAC</name>
<evidence type="ECO:0000256" key="3">
    <source>
        <dbReference type="ARBA" id="ARBA00022679"/>
    </source>
</evidence>
<dbReference type="Proteomes" id="UP001235939">
    <property type="component" value="Chromosome 12"/>
</dbReference>
<dbReference type="InterPro" id="IPR038459">
    <property type="entry name" value="MT_TRM10-typ_sf"/>
</dbReference>
<feature type="non-terminal residue" evidence="8">
    <location>
        <position position="371"/>
    </location>
</feature>
<gene>
    <name evidence="8" type="ORF">LAZ67_12001128</name>
</gene>
<sequence>MEETSSTQKEDGDCQSIIEDENKLSKRQKKKLAKKQYWESIKKERRLKEKEKRKLKKKAALEEGRTLISRKHLKQAKMSTSSCKIRIALDMSFENQMTERELMKAVKQVSRCYSLNRRVTNPVQLYITSYEKQTEKILSINGSKNWDVHLCEKTYMEEFSKEEIVYLTSESENVLNELEPSKIYVIGGLVDHNRLKGLTFNNAIENKINHAKLPLDDNIIMSSRRVLTIDHVFHILLKKTEGETWSNAFLQNTWYSHDNHGVYLTSESENVLNELEPSKIYVIGGLVDHNRLKGLTFNNAIENKINHAKLPLDDNIIMSSRQVLTIDHVFHILLKKTEGETWSNAFLQVIPKRKGIQLKEDGATKTATDYA</sequence>
<keyword evidence="3" id="KW-0808">Transferase</keyword>